<comment type="caution">
    <text evidence="2">The sequence shown here is derived from an EMBL/GenBank/DDBJ whole genome shotgun (WGS) entry which is preliminary data.</text>
</comment>
<sequence>MIEAGEIGSEATLAESETAKAIWDSLPIESTCNTWGDEVYFSIPVSVPLDETAKEIVDMGDLGYWPTGNALCIFFGPTPMSRGDEIRPASAVNIVGKIIGDPKIFKKISSGTKVHVKKADVTQQGNS</sequence>
<dbReference type="PIRSF" id="PIRSF006456">
    <property type="entry name" value="UCP006456"/>
    <property type="match status" value="1"/>
</dbReference>
<dbReference type="InterPro" id="IPR029000">
    <property type="entry name" value="Cyclophilin-like_dom_sf"/>
</dbReference>
<dbReference type="InterPro" id="IPR007256">
    <property type="entry name" value="TM1367-like"/>
</dbReference>
<evidence type="ECO:0000259" key="1">
    <source>
        <dbReference type="Pfam" id="PF04126"/>
    </source>
</evidence>
<dbReference type="EMBL" id="BARW01027144">
    <property type="protein sequence ID" value="GAJ13187.1"/>
    <property type="molecule type" value="Genomic_DNA"/>
</dbReference>
<accession>X1V9E7</accession>
<dbReference type="Gene3D" id="2.40.100.20">
    <property type="match status" value="1"/>
</dbReference>
<organism evidence="2">
    <name type="scientific">marine sediment metagenome</name>
    <dbReference type="NCBI Taxonomy" id="412755"/>
    <lineage>
        <taxon>unclassified sequences</taxon>
        <taxon>metagenomes</taxon>
        <taxon>ecological metagenomes</taxon>
    </lineage>
</organism>
<evidence type="ECO:0000313" key="2">
    <source>
        <dbReference type="EMBL" id="GAJ13187.1"/>
    </source>
</evidence>
<reference evidence="2" key="1">
    <citation type="journal article" date="2014" name="Front. Microbiol.">
        <title>High frequency of phylogenetically diverse reductive dehalogenase-homologous genes in deep subseafloor sedimentary metagenomes.</title>
        <authorList>
            <person name="Kawai M."/>
            <person name="Futagami T."/>
            <person name="Toyoda A."/>
            <person name="Takaki Y."/>
            <person name="Nishi S."/>
            <person name="Hori S."/>
            <person name="Arai W."/>
            <person name="Tsubouchi T."/>
            <person name="Morono Y."/>
            <person name="Uchiyama I."/>
            <person name="Ito T."/>
            <person name="Fujiyama A."/>
            <person name="Inagaki F."/>
            <person name="Takami H."/>
        </authorList>
    </citation>
    <scope>NUCLEOTIDE SEQUENCE</scope>
    <source>
        <strain evidence="2">Expedition CK06-06</strain>
    </source>
</reference>
<dbReference type="InterPro" id="IPR025658">
    <property type="entry name" value="Cyclophilin_TM1367"/>
</dbReference>
<name>X1V9E7_9ZZZZ</name>
<dbReference type="Pfam" id="PF04126">
    <property type="entry name" value="Cyclophil_like"/>
    <property type="match status" value="1"/>
</dbReference>
<proteinExistence type="predicted"/>
<feature type="domain" description="Cyclophilin TM1367-like" evidence="1">
    <location>
        <begin position="2"/>
        <end position="117"/>
    </location>
</feature>
<gene>
    <name evidence="2" type="ORF">S12H4_44108</name>
</gene>
<dbReference type="SUPFAM" id="SSF50891">
    <property type="entry name" value="Cyclophilin-like"/>
    <property type="match status" value="1"/>
</dbReference>
<dbReference type="AlphaFoldDB" id="X1V9E7"/>
<protein>
    <recommendedName>
        <fullName evidence="1">Cyclophilin TM1367-like domain-containing protein</fullName>
    </recommendedName>
</protein>